<dbReference type="InterPro" id="IPR006838">
    <property type="entry name" value="ADTRP_AIG1"/>
</dbReference>
<gene>
    <name evidence="6" type="ORF">SODALDRAFT_298481</name>
</gene>
<sequence length="234" mass="26013">MTRHPLQRLAAPSRTFSLALHTAGLASFLMSFRFLNELLHPIAHGFGGNYQHLTNIGLALSFATFVAAVLADLTLSPALFRLKNVLSVTSAPLEVLITLLYWGIRAVDKKLLFPPDFELALVPDLSFHLAPAVALTLDLLLLSPPYTVPAYGAMAISMTIAFLYWGWVEFCFSYNGWYPYPIFAVLDTAQRVVLFTFSASLMTGSTVLLKWLYGRINGYGKMEKEAHKPLKKVQ</sequence>
<dbReference type="Proteomes" id="UP000272025">
    <property type="component" value="Unassembled WGS sequence"/>
</dbReference>
<evidence type="ECO:0000256" key="3">
    <source>
        <dbReference type="ARBA" id="ARBA00022989"/>
    </source>
</evidence>
<evidence type="ECO:0008006" key="8">
    <source>
        <dbReference type="Google" id="ProtNLM"/>
    </source>
</evidence>
<dbReference type="AlphaFoldDB" id="A0A3N2PQT9"/>
<keyword evidence="2 5" id="KW-0812">Transmembrane</keyword>
<feature type="transmembrane region" description="Helical" evidence="5">
    <location>
        <begin position="188"/>
        <end position="213"/>
    </location>
</feature>
<feature type="transmembrane region" description="Helical" evidence="5">
    <location>
        <begin position="55"/>
        <end position="73"/>
    </location>
</feature>
<dbReference type="STRING" id="1314773.A0A3N2PQT9"/>
<dbReference type="GeneID" id="39577321"/>
<keyword evidence="7" id="KW-1185">Reference proteome</keyword>
<dbReference type="PANTHER" id="PTHR10989">
    <property type="entry name" value="ANDROGEN-INDUCED PROTEIN 1-RELATED"/>
    <property type="match status" value="1"/>
</dbReference>
<evidence type="ECO:0000313" key="7">
    <source>
        <dbReference type="Proteomes" id="UP000272025"/>
    </source>
</evidence>
<feature type="transmembrane region" description="Helical" evidence="5">
    <location>
        <begin position="125"/>
        <end position="143"/>
    </location>
</feature>
<reference evidence="6 7" key="1">
    <citation type="journal article" date="2018" name="Mol. Ecol.">
        <title>The obligate alkalophilic soda-lake fungus Sodiomyces alkalinus has shifted to a protein diet.</title>
        <authorList>
            <person name="Grum-Grzhimaylo A.A."/>
            <person name="Falkoski D.L."/>
            <person name="van den Heuvel J."/>
            <person name="Valero-Jimenez C.A."/>
            <person name="Min B."/>
            <person name="Choi I.G."/>
            <person name="Lipzen A."/>
            <person name="Daum C.G."/>
            <person name="Aanen D.K."/>
            <person name="Tsang A."/>
            <person name="Henrissat B."/>
            <person name="Bilanenko E.N."/>
            <person name="de Vries R.P."/>
            <person name="van Kan J.A.L."/>
            <person name="Grigoriev I.V."/>
            <person name="Debets A.J.M."/>
        </authorList>
    </citation>
    <scope>NUCLEOTIDE SEQUENCE [LARGE SCALE GENOMIC DNA]</scope>
    <source>
        <strain evidence="6 7">F11</strain>
    </source>
</reference>
<protein>
    <recommendedName>
        <fullName evidence="8">Integral membrane protein</fullName>
    </recommendedName>
</protein>
<dbReference type="GO" id="GO:0012505">
    <property type="term" value="C:endomembrane system"/>
    <property type="evidence" value="ECO:0007669"/>
    <property type="project" value="UniProtKB-SubCell"/>
</dbReference>
<dbReference type="PANTHER" id="PTHR10989:SF16">
    <property type="entry name" value="AT02829P-RELATED"/>
    <property type="match status" value="1"/>
</dbReference>
<accession>A0A3N2PQT9</accession>
<keyword evidence="4 5" id="KW-0472">Membrane</keyword>
<proteinExistence type="predicted"/>
<organism evidence="6 7">
    <name type="scientific">Sodiomyces alkalinus (strain CBS 110278 / VKM F-3762 / F11)</name>
    <name type="common">Alkaliphilic filamentous fungus</name>
    <dbReference type="NCBI Taxonomy" id="1314773"/>
    <lineage>
        <taxon>Eukaryota</taxon>
        <taxon>Fungi</taxon>
        <taxon>Dikarya</taxon>
        <taxon>Ascomycota</taxon>
        <taxon>Pezizomycotina</taxon>
        <taxon>Sordariomycetes</taxon>
        <taxon>Hypocreomycetidae</taxon>
        <taxon>Glomerellales</taxon>
        <taxon>Plectosphaerellaceae</taxon>
        <taxon>Sodiomyces</taxon>
    </lineage>
</organism>
<evidence type="ECO:0000313" key="6">
    <source>
        <dbReference type="EMBL" id="ROT36845.1"/>
    </source>
</evidence>
<dbReference type="OrthoDB" id="1898221at2759"/>
<feature type="transmembrane region" description="Helical" evidence="5">
    <location>
        <begin position="150"/>
        <end position="168"/>
    </location>
</feature>
<keyword evidence="3 5" id="KW-1133">Transmembrane helix</keyword>
<dbReference type="RefSeq" id="XP_028464651.1">
    <property type="nucleotide sequence ID" value="XM_028608843.1"/>
</dbReference>
<evidence type="ECO:0000256" key="5">
    <source>
        <dbReference type="SAM" id="Phobius"/>
    </source>
</evidence>
<comment type="subcellular location">
    <subcellularLocation>
        <location evidence="1">Endomembrane system</location>
        <topology evidence="1">Multi-pass membrane protein</topology>
    </subcellularLocation>
</comment>
<dbReference type="Pfam" id="PF04750">
    <property type="entry name" value="Far-17a_AIG1"/>
    <property type="match status" value="1"/>
</dbReference>
<dbReference type="EMBL" id="ML119058">
    <property type="protein sequence ID" value="ROT36845.1"/>
    <property type="molecule type" value="Genomic_DNA"/>
</dbReference>
<feature type="transmembrane region" description="Helical" evidence="5">
    <location>
        <begin position="85"/>
        <end position="105"/>
    </location>
</feature>
<evidence type="ECO:0000256" key="4">
    <source>
        <dbReference type="ARBA" id="ARBA00023136"/>
    </source>
</evidence>
<evidence type="ECO:0000256" key="1">
    <source>
        <dbReference type="ARBA" id="ARBA00004127"/>
    </source>
</evidence>
<dbReference type="GO" id="GO:0016020">
    <property type="term" value="C:membrane"/>
    <property type="evidence" value="ECO:0007669"/>
    <property type="project" value="InterPro"/>
</dbReference>
<feature type="transmembrane region" description="Helical" evidence="5">
    <location>
        <begin position="16"/>
        <end position="35"/>
    </location>
</feature>
<name>A0A3N2PQT9_SODAK</name>
<evidence type="ECO:0000256" key="2">
    <source>
        <dbReference type="ARBA" id="ARBA00022692"/>
    </source>
</evidence>